<dbReference type="EMBL" id="VDMD01000001">
    <property type="protein sequence ID" value="TRM70667.1"/>
    <property type="molecule type" value="Genomic_DNA"/>
</dbReference>
<reference evidence="7 8" key="1">
    <citation type="journal article" date="2019" name="New Phytol.">
        <title>Comparative genomics reveals unique wood-decay strategies and fruiting body development in the Schizophyllaceae.</title>
        <authorList>
            <person name="Almasi E."/>
            <person name="Sahu N."/>
            <person name="Krizsan K."/>
            <person name="Balint B."/>
            <person name="Kovacs G.M."/>
            <person name="Kiss B."/>
            <person name="Cseklye J."/>
            <person name="Drula E."/>
            <person name="Henrissat B."/>
            <person name="Nagy I."/>
            <person name="Chovatia M."/>
            <person name="Adam C."/>
            <person name="LaButti K."/>
            <person name="Lipzen A."/>
            <person name="Riley R."/>
            <person name="Grigoriev I.V."/>
            <person name="Nagy L.G."/>
        </authorList>
    </citation>
    <scope>NUCLEOTIDE SEQUENCE [LARGE SCALE GENOMIC DNA]</scope>
    <source>
        <strain evidence="7 8">NL-1724</strain>
    </source>
</reference>
<comment type="caution">
    <text evidence="7">The sequence shown here is derived from an EMBL/GenBank/DDBJ whole genome shotgun (WGS) entry which is preliminary data.</text>
</comment>
<evidence type="ECO:0000256" key="1">
    <source>
        <dbReference type="ARBA" id="ARBA00022723"/>
    </source>
</evidence>
<protein>
    <recommendedName>
        <fullName evidence="6">MYND-type domain-containing protein</fullName>
    </recommendedName>
</protein>
<evidence type="ECO:0000256" key="5">
    <source>
        <dbReference type="SAM" id="MobiDB-lite"/>
    </source>
</evidence>
<evidence type="ECO:0000256" key="3">
    <source>
        <dbReference type="ARBA" id="ARBA00022833"/>
    </source>
</evidence>
<dbReference type="GO" id="GO:0008270">
    <property type="term" value="F:zinc ion binding"/>
    <property type="evidence" value="ECO:0007669"/>
    <property type="project" value="UniProtKB-KW"/>
</dbReference>
<feature type="region of interest" description="Disordered" evidence="5">
    <location>
        <begin position="448"/>
        <end position="470"/>
    </location>
</feature>
<keyword evidence="8" id="KW-1185">Reference proteome</keyword>
<evidence type="ECO:0000256" key="4">
    <source>
        <dbReference type="PROSITE-ProRule" id="PRU00134"/>
    </source>
</evidence>
<evidence type="ECO:0000313" key="7">
    <source>
        <dbReference type="EMBL" id="TRM70667.1"/>
    </source>
</evidence>
<evidence type="ECO:0000259" key="6">
    <source>
        <dbReference type="PROSITE" id="PS50865"/>
    </source>
</evidence>
<keyword evidence="2 4" id="KW-0863">Zinc-finger</keyword>
<accession>A0A550D0V8</accession>
<dbReference type="OrthoDB" id="3029214at2759"/>
<gene>
    <name evidence="7" type="ORF">BD626DRAFT_392638</name>
</gene>
<feature type="compositionally biased region" description="Basic and acidic residues" evidence="5">
    <location>
        <begin position="450"/>
        <end position="460"/>
    </location>
</feature>
<evidence type="ECO:0000256" key="2">
    <source>
        <dbReference type="ARBA" id="ARBA00022771"/>
    </source>
</evidence>
<keyword evidence="3" id="KW-0862">Zinc</keyword>
<dbReference type="AlphaFoldDB" id="A0A550D0V8"/>
<organism evidence="7 8">
    <name type="scientific">Schizophyllum amplum</name>
    <dbReference type="NCBI Taxonomy" id="97359"/>
    <lineage>
        <taxon>Eukaryota</taxon>
        <taxon>Fungi</taxon>
        <taxon>Dikarya</taxon>
        <taxon>Basidiomycota</taxon>
        <taxon>Agaricomycotina</taxon>
        <taxon>Agaricomycetes</taxon>
        <taxon>Agaricomycetidae</taxon>
        <taxon>Agaricales</taxon>
        <taxon>Schizophyllaceae</taxon>
        <taxon>Schizophyllum</taxon>
    </lineage>
</organism>
<dbReference type="PROSITE" id="PS50865">
    <property type="entry name" value="ZF_MYND_2"/>
    <property type="match status" value="1"/>
</dbReference>
<dbReference type="InterPro" id="IPR002893">
    <property type="entry name" value="Znf_MYND"/>
</dbReference>
<proteinExistence type="predicted"/>
<evidence type="ECO:0000313" key="8">
    <source>
        <dbReference type="Proteomes" id="UP000320762"/>
    </source>
</evidence>
<feature type="domain" description="MYND-type" evidence="6">
    <location>
        <begin position="411"/>
        <end position="449"/>
    </location>
</feature>
<dbReference type="Proteomes" id="UP000320762">
    <property type="component" value="Unassembled WGS sequence"/>
</dbReference>
<keyword evidence="1" id="KW-0479">Metal-binding</keyword>
<name>A0A550D0V8_9AGAR</name>
<sequence>MASSSADVDLTRLAERLRQVEPSSTDAELIVNEIKALLHSRHPFRDLRTSPFLPNGGPRFFDSQVVILATRNLRALGTLLVLPENRRALFLDSIETCLRGIWSALVPWLDYFHPMHHVGTERLQRAPLVSVADIFAALFRMKEVIHDLLAQTPRLYGLLFVFWLNIDRYFTKQNMFDLMAQRADRLGHAILNHAVWTAGVHQPSLSAADADPIAIDGARWAVKDSSRRFYRRATDHAAILLQATAEGDHDHLVLLQNHLNAIQLFADQLWPIPCMPRAVVRTLVRMLSVVRPLLPPAHAVVGSICSALHAIWRTAEDTRALVWALRAGVVQLMLEAMDGASAPITKAQVALQYIATRTAHLEVVRALPKMPFVGAAPSDKDAFSTDVEAMVHARIRLAKTAYQKKCAYDMCTTSAEDARSRIRRCSCLDVCYCSTQCQQSDWTSHRRTHKVDGPFKKRDGGSPALKLPSA</sequence>